<dbReference type="RefSeq" id="WP_216127847.1">
    <property type="nucleotide sequence ID" value="NZ_CP064782.1"/>
</dbReference>
<dbReference type="EMBL" id="CP064782">
    <property type="protein sequence ID" value="QWT49200.1"/>
    <property type="molecule type" value="Genomic_DNA"/>
</dbReference>
<reference evidence="1" key="1">
    <citation type="submission" date="2020-11" db="EMBL/GenBank/DDBJ databases">
        <title>Azospira inquinata sp. nov.</title>
        <authorList>
            <person name="Moe W.M."/>
            <person name="Mikes M.C."/>
        </authorList>
    </citation>
    <scope>NUCLEOTIDE SEQUENCE</scope>
    <source>
        <strain evidence="1">Azo-3</strain>
    </source>
</reference>
<protein>
    <submittedName>
        <fullName evidence="1">Uncharacterized protein</fullName>
    </submittedName>
</protein>
<name>A0A975XUW9_9RHOO</name>
<proteinExistence type="predicted"/>
<evidence type="ECO:0000313" key="1">
    <source>
        <dbReference type="EMBL" id="QWT49200.1"/>
    </source>
</evidence>
<accession>A0A975XUW9</accession>
<keyword evidence="2" id="KW-1185">Reference proteome</keyword>
<evidence type="ECO:0000313" key="2">
    <source>
        <dbReference type="Proteomes" id="UP000683428"/>
    </source>
</evidence>
<dbReference type="AlphaFoldDB" id="A0A975XUW9"/>
<dbReference type="Proteomes" id="UP000683428">
    <property type="component" value="Chromosome"/>
</dbReference>
<dbReference type="KEGG" id="aiq:Azoinq_00845"/>
<sequence length="146" mass="15880">MPHPHALSDDRFLADFLACRLPAAGFDHWSHLRAAWLLLQRHPLEEAVERCCDGIARLAAHLGVPGKYHRTLSEALVRLMAAAGAVDQPWPDFLAANPDLVNDARSLLSGYYSPERLADPLASSTFLSPDLAPLPPCHPLPSPPAP</sequence>
<organism evidence="1 2">
    <name type="scientific">Azospira inquinata</name>
    <dbReference type="NCBI Taxonomy" id="2785627"/>
    <lineage>
        <taxon>Bacteria</taxon>
        <taxon>Pseudomonadati</taxon>
        <taxon>Pseudomonadota</taxon>
        <taxon>Betaproteobacteria</taxon>
        <taxon>Rhodocyclales</taxon>
        <taxon>Rhodocyclaceae</taxon>
        <taxon>Azospira</taxon>
    </lineage>
</organism>
<gene>
    <name evidence="1" type="ORF">Azoinq_00845</name>
</gene>